<dbReference type="InParanoid" id="I2GX05"/>
<keyword evidence="14" id="KW-1185">Reference proteome</keyword>
<dbReference type="GO" id="GO:0046872">
    <property type="term" value="F:metal ion binding"/>
    <property type="evidence" value="ECO:0007669"/>
    <property type="project" value="UniProtKB-KW"/>
</dbReference>
<dbReference type="InterPro" id="IPR023754">
    <property type="entry name" value="HemeA_Synthase_type2"/>
</dbReference>
<dbReference type="GO" id="GO:0005759">
    <property type="term" value="C:mitochondrial matrix"/>
    <property type="evidence" value="ECO:0007669"/>
    <property type="project" value="EnsemblFungi"/>
</dbReference>
<evidence type="ECO:0000256" key="12">
    <source>
        <dbReference type="SAM" id="Phobius"/>
    </source>
</evidence>
<keyword evidence="8" id="KW-0350">Heme biosynthesis</keyword>
<dbReference type="GeneID" id="14493547"/>
<dbReference type="AlphaFoldDB" id="I2GX05"/>
<proteinExistence type="inferred from homology"/>
<evidence type="ECO:0000256" key="8">
    <source>
        <dbReference type="ARBA" id="ARBA00023133"/>
    </source>
</evidence>
<evidence type="ECO:0000256" key="3">
    <source>
        <dbReference type="ARBA" id="ARBA00022692"/>
    </source>
</evidence>
<dbReference type="GO" id="GO:0051537">
    <property type="term" value="F:2 iron, 2 sulfur cluster binding"/>
    <property type="evidence" value="ECO:0007669"/>
    <property type="project" value="EnsemblFungi"/>
</dbReference>
<evidence type="ECO:0000256" key="1">
    <source>
        <dbReference type="ARBA" id="ARBA00001970"/>
    </source>
</evidence>
<keyword evidence="6" id="KW-0560">Oxidoreductase</keyword>
<dbReference type="GO" id="GO:0120547">
    <property type="term" value="F:heme A synthase activity"/>
    <property type="evidence" value="ECO:0007669"/>
    <property type="project" value="UniProtKB-EC"/>
</dbReference>
<comment type="subcellular location">
    <subcellularLocation>
        <location evidence="2">Membrane</location>
        <topology evidence="2">Multi-pass membrane protein</topology>
    </subcellularLocation>
</comment>
<reference evidence="13 14" key="1">
    <citation type="journal article" date="2011" name="Proc. Natl. Acad. Sci. U.S.A.">
        <title>Evolutionary erosion of yeast sex chromosomes by mating-type switching accidents.</title>
        <authorList>
            <person name="Gordon J.L."/>
            <person name="Armisen D."/>
            <person name="Proux-Wera E."/>
            <person name="Oheigeartaigh S.S."/>
            <person name="Byrne K.P."/>
            <person name="Wolfe K.H."/>
        </authorList>
    </citation>
    <scope>NUCLEOTIDE SEQUENCE [LARGE SCALE GENOMIC DNA]</scope>
    <source>
        <strain evidence="14">ATCC 34711 / CBS 6284 / DSM 70876 / NBRC 10599 / NRRL Y-10934 / UCD 77-7</strain>
    </source>
</reference>
<dbReference type="EMBL" id="HE806316">
    <property type="protein sequence ID" value="CCH58657.1"/>
    <property type="molecule type" value="Genomic_DNA"/>
</dbReference>
<feature type="transmembrane region" description="Helical" evidence="12">
    <location>
        <begin position="380"/>
        <end position="397"/>
    </location>
</feature>
<dbReference type="FunCoup" id="I2GX05">
    <property type="interactions" value="932"/>
</dbReference>
<comment type="pathway">
    <text evidence="10">Porphyrin-containing compound metabolism; heme A biosynthesis; heme A from heme O: step 1/1.</text>
</comment>
<dbReference type="PANTHER" id="PTHR23289:SF2">
    <property type="entry name" value="CYTOCHROME C OXIDASE ASSEMBLY PROTEIN COX15 HOMOLOG"/>
    <property type="match status" value="1"/>
</dbReference>
<feature type="transmembrane region" description="Helical" evidence="12">
    <location>
        <begin position="439"/>
        <end position="457"/>
    </location>
</feature>
<dbReference type="OMA" id="AFVCYSW"/>
<keyword evidence="5 12" id="KW-1133">Transmembrane helix</keyword>
<dbReference type="RefSeq" id="XP_004178176.1">
    <property type="nucleotide sequence ID" value="XM_004178128.1"/>
</dbReference>
<evidence type="ECO:0000256" key="10">
    <source>
        <dbReference type="ARBA" id="ARBA00044501"/>
    </source>
</evidence>
<name>I2GX05_HENB6</name>
<dbReference type="HAMAP" id="MF_01665">
    <property type="entry name" value="HemeA_synth_type2"/>
    <property type="match status" value="1"/>
</dbReference>
<dbReference type="KEGG" id="tbl:TBLA_0A08680"/>
<evidence type="ECO:0000256" key="5">
    <source>
        <dbReference type="ARBA" id="ARBA00022989"/>
    </source>
</evidence>
<dbReference type="Pfam" id="PF02628">
    <property type="entry name" value="COX15-CtaA"/>
    <property type="match status" value="1"/>
</dbReference>
<accession>I2GX05</accession>
<feature type="transmembrane region" description="Helical" evidence="12">
    <location>
        <begin position="409"/>
        <end position="433"/>
    </location>
</feature>
<dbReference type="GO" id="GO:0016653">
    <property type="term" value="F:oxidoreductase activity, acting on NAD(P)H, heme protein as acceptor"/>
    <property type="evidence" value="ECO:0007669"/>
    <property type="project" value="TreeGrafter"/>
</dbReference>
<evidence type="ECO:0000256" key="2">
    <source>
        <dbReference type="ARBA" id="ARBA00004141"/>
    </source>
</evidence>
<dbReference type="OrthoDB" id="1726137at2759"/>
<gene>
    <name evidence="13" type="primary">TBLA0A08680</name>
    <name evidence="13" type="ORF">TBLA_0A08680</name>
</gene>
<organism evidence="13 14">
    <name type="scientific">Henningerozyma blattae (strain ATCC 34711 / CBS 6284 / DSM 70876 / NBRC 10599 / NRRL Y-10934 / UCD 77-7)</name>
    <name type="common">Yeast</name>
    <name type="synonym">Tetrapisispora blattae</name>
    <dbReference type="NCBI Taxonomy" id="1071380"/>
    <lineage>
        <taxon>Eukaryota</taxon>
        <taxon>Fungi</taxon>
        <taxon>Dikarya</taxon>
        <taxon>Ascomycota</taxon>
        <taxon>Saccharomycotina</taxon>
        <taxon>Saccharomycetes</taxon>
        <taxon>Saccharomycetales</taxon>
        <taxon>Saccharomycetaceae</taxon>
        <taxon>Henningerozyma</taxon>
    </lineage>
</organism>
<sequence length="492" mass="55702">MILRNVFRTCGGKSVLYRSSLGIACKNTTLRVSYSTTPLSLKSTSRPFAGSILSQSSFYKTKFKNARFQSTTTANNANNSSNEIPSETMIKFSKNTGYWLIGTSGLVFGIVIFGGLTRLTESGLSITEWKPVTGTIPPLNQKQWEDEFEKYKASPEFKQLNSNMDLDEFKFIFFMEWFHRVWGRAIGIVFIVPAMYLVARRKTSAHVNKSLLVLTGLLGLQGFIGWWMVYSGLDQKQLDARNSKPTVSQYRLTTHLGAAFLLYTGMIWVGLEMLRDAKWMKNPKDALKLFKQLDNPALKNLRPMSFAILAFTFLTAMSGGMVAGLDAGWIYNTWPKMGETWFPSSRELLDDHFARKDDKSDLFWRNMLENPTTVQMNHRLFAYTAFCSILALHLYCSKRKAIIPRHINMTMHAMMGFVTLQVTLGVLTLLYMVPISLASLHQGGALALFTTSIIFASQLRKPRAEMRNLITLIDKQGPRVSKILTETAKLKK</sequence>
<comment type="catalytic activity">
    <reaction evidence="11">
        <text>Fe(II)-heme o + 2 A + H2O = Fe(II)-heme a + 2 AH2</text>
        <dbReference type="Rhea" id="RHEA:63388"/>
        <dbReference type="ChEBI" id="CHEBI:13193"/>
        <dbReference type="ChEBI" id="CHEBI:15377"/>
        <dbReference type="ChEBI" id="CHEBI:17499"/>
        <dbReference type="ChEBI" id="CHEBI:60530"/>
        <dbReference type="ChEBI" id="CHEBI:61715"/>
        <dbReference type="EC" id="1.17.99.9"/>
    </reaction>
    <physiologicalReaction direction="left-to-right" evidence="11">
        <dbReference type="Rhea" id="RHEA:63389"/>
    </physiologicalReaction>
</comment>
<keyword evidence="9 12" id="KW-0472">Membrane</keyword>
<dbReference type="GO" id="GO:0006784">
    <property type="term" value="P:heme A biosynthetic process"/>
    <property type="evidence" value="ECO:0007669"/>
    <property type="project" value="EnsemblFungi"/>
</dbReference>
<evidence type="ECO:0000256" key="6">
    <source>
        <dbReference type="ARBA" id="ARBA00023002"/>
    </source>
</evidence>
<evidence type="ECO:0008006" key="15">
    <source>
        <dbReference type="Google" id="ProtNLM"/>
    </source>
</evidence>
<feature type="transmembrane region" description="Helical" evidence="12">
    <location>
        <begin position="306"/>
        <end position="331"/>
    </location>
</feature>
<evidence type="ECO:0000313" key="13">
    <source>
        <dbReference type="EMBL" id="CCH58657.1"/>
    </source>
</evidence>
<protein>
    <recommendedName>
        <fullName evidence="15">Cytochrome c oxidase assembly protein COX15</fullName>
    </recommendedName>
</protein>
<dbReference type="HOGENOM" id="CLU_017627_4_1_1"/>
<feature type="transmembrane region" description="Helical" evidence="12">
    <location>
        <begin position="211"/>
        <end position="230"/>
    </location>
</feature>
<feature type="transmembrane region" description="Helical" evidence="12">
    <location>
        <begin position="250"/>
        <end position="271"/>
    </location>
</feature>
<evidence type="ECO:0000256" key="7">
    <source>
        <dbReference type="ARBA" id="ARBA00023004"/>
    </source>
</evidence>
<dbReference type="PANTHER" id="PTHR23289">
    <property type="entry name" value="CYTOCHROME C OXIDASE ASSEMBLY PROTEIN COX15"/>
    <property type="match status" value="1"/>
</dbReference>
<feature type="transmembrane region" description="Helical" evidence="12">
    <location>
        <begin position="97"/>
        <end position="116"/>
    </location>
</feature>
<feature type="transmembrane region" description="Helical" evidence="12">
    <location>
        <begin position="181"/>
        <end position="199"/>
    </location>
</feature>
<dbReference type="Proteomes" id="UP000002866">
    <property type="component" value="Chromosome 1"/>
</dbReference>
<comment type="cofactor">
    <cofactor evidence="1">
        <name>heme b</name>
        <dbReference type="ChEBI" id="CHEBI:60344"/>
    </cofactor>
</comment>
<dbReference type="InterPro" id="IPR003780">
    <property type="entry name" value="COX15/CtaA_fam"/>
</dbReference>
<evidence type="ECO:0000256" key="4">
    <source>
        <dbReference type="ARBA" id="ARBA00022723"/>
    </source>
</evidence>
<keyword evidence="3 12" id="KW-0812">Transmembrane</keyword>
<dbReference type="STRING" id="1071380.I2GX05"/>
<evidence type="ECO:0000256" key="11">
    <source>
        <dbReference type="ARBA" id="ARBA00048044"/>
    </source>
</evidence>
<dbReference type="GO" id="GO:0005743">
    <property type="term" value="C:mitochondrial inner membrane"/>
    <property type="evidence" value="ECO:0007669"/>
    <property type="project" value="EnsemblFungi"/>
</dbReference>
<evidence type="ECO:0000256" key="9">
    <source>
        <dbReference type="ARBA" id="ARBA00023136"/>
    </source>
</evidence>
<keyword evidence="7" id="KW-0408">Iron</keyword>
<keyword evidence="4" id="KW-0479">Metal-binding</keyword>
<dbReference type="eggNOG" id="KOG2725">
    <property type="taxonomic scope" value="Eukaryota"/>
</dbReference>
<evidence type="ECO:0000313" key="14">
    <source>
        <dbReference type="Proteomes" id="UP000002866"/>
    </source>
</evidence>